<accession>A0A1Y1XXB7</accession>
<dbReference type="InParanoid" id="A0A1Y1XXB7"/>
<reference evidence="1 2" key="1">
    <citation type="submission" date="2016-07" db="EMBL/GenBank/DDBJ databases">
        <title>Pervasive Adenine N6-methylation of Active Genes in Fungi.</title>
        <authorList>
            <consortium name="DOE Joint Genome Institute"/>
            <person name="Mondo S.J."/>
            <person name="Dannebaum R.O."/>
            <person name="Kuo R.C."/>
            <person name="Labutti K."/>
            <person name="Haridas S."/>
            <person name="Kuo A."/>
            <person name="Salamov A."/>
            <person name="Ahrendt S.R."/>
            <person name="Lipzen A."/>
            <person name="Sullivan W."/>
            <person name="Andreopoulos W.B."/>
            <person name="Clum A."/>
            <person name="Lindquist E."/>
            <person name="Daum C."/>
            <person name="Ramamoorthy G.K."/>
            <person name="Gryganskyi A."/>
            <person name="Culley D."/>
            <person name="Magnuson J.K."/>
            <person name="James T.Y."/>
            <person name="O'Malley M.A."/>
            <person name="Stajich J.E."/>
            <person name="Spatafora J.W."/>
            <person name="Visel A."/>
            <person name="Grigoriev I.V."/>
        </authorList>
    </citation>
    <scope>NUCLEOTIDE SEQUENCE [LARGE SCALE GENOMIC DNA]</scope>
    <source>
        <strain evidence="1 2">CBS 931.73</strain>
    </source>
</reference>
<protein>
    <submittedName>
        <fullName evidence="1">Uncharacterized protein</fullName>
    </submittedName>
</protein>
<dbReference type="EMBL" id="MCFE01000384">
    <property type="protein sequence ID" value="ORX90383.1"/>
    <property type="molecule type" value="Genomic_DNA"/>
</dbReference>
<evidence type="ECO:0000313" key="2">
    <source>
        <dbReference type="Proteomes" id="UP000193498"/>
    </source>
</evidence>
<sequence>MLIRAINKEQIAMRMNLLLVPLVIGYFACVLAGTRTKLPSTAAQIEAANAGISEEEYNRITAEVEATFQHYGKEFRELFDNAVKSLVGFHADFNGTTNGRFGGVMFQQSGGKPVKGHVVWEAKLTSRFVVDE</sequence>
<gene>
    <name evidence="1" type="ORF">K493DRAFT_304964</name>
</gene>
<proteinExistence type="predicted"/>
<organism evidence="1 2">
    <name type="scientific">Basidiobolus meristosporus CBS 931.73</name>
    <dbReference type="NCBI Taxonomy" id="1314790"/>
    <lineage>
        <taxon>Eukaryota</taxon>
        <taxon>Fungi</taxon>
        <taxon>Fungi incertae sedis</taxon>
        <taxon>Zoopagomycota</taxon>
        <taxon>Entomophthoromycotina</taxon>
        <taxon>Basidiobolomycetes</taxon>
        <taxon>Basidiobolales</taxon>
        <taxon>Basidiobolaceae</taxon>
        <taxon>Basidiobolus</taxon>
    </lineage>
</organism>
<dbReference type="AlphaFoldDB" id="A0A1Y1XXB7"/>
<dbReference type="Proteomes" id="UP000193498">
    <property type="component" value="Unassembled WGS sequence"/>
</dbReference>
<comment type="caution">
    <text evidence="1">The sequence shown here is derived from an EMBL/GenBank/DDBJ whole genome shotgun (WGS) entry which is preliminary data.</text>
</comment>
<evidence type="ECO:0000313" key="1">
    <source>
        <dbReference type="EMBL" id="ORX90383.1"/>
    </source>
</evidence>
<name>A0A1Y1XXB7_9FUNG</name>
<keyword evidence="2" id="KW-1185">Reference proteome</keyword>